<feature type="domain" description="Tyr recombinase" evidence="6">
    <location>
        <begin position="127"/>
        <end position="294"/>
    </location>
</feature>
<dbReference type="InterPro" id="IPR011010">
    <property type="entry name" value="DNA_brk_join_enz"/>
</dbReference>
<evidence type="ECO:0000259" key="7">
    <source>
        <dbReference type="PROSITE" id="PS51900"/>
    </source>
</evidence>
<proteinExistence type="predicted"/>
<organism evidence="8 9">
    <name type="scientific">Aromatoleum aromaticum (strain DSM 19018 / LMG 30748 / EbN1)</name>
    <name type="common">Azoarcus sp. (strain EbN1)</name>
    <dbReference type="NCBI Taxonomy" id="76114"/>
    <lineage>
        <taxon>Bacteria</taxon>
        <taxon>Pseudomonadati</taxon>
        <taxon>Pseudomonadota</taxon>
        <taxon>Betaproteobacteria</taxon>
        <taxon>Rhodocyclales</taxon>
        <taxon>Rhodocyclaceae</taxon>
        <taxon>Aromatoleum</taxon>
    </lineage>
</organism>
<dbReference type="eggNOG" id="COG4974">
    <property type="taxonomic scope" value="Bacteria"/>
</dbReference>
<dbReference type="Pfam" id="PF02899">
    <property type="entry name" value="Phage_int_SAM_1"/>
    <property type="match status" value="1"/>
</dbReference>
<evidence type="ECO:0000256" key="2">
    <source>
        <dbReference type="ARBA" id="ARBA00022908"/>
    </source>
</evidence>
<evidence type="ECO:0000259" key="6">
    <source>
        <dbReference type="PROSITE" id="PS51898"/>
    </source>
</evidence>
<name>Q5P8I5_AROAE</name>
<keyword evidence="2" id="KW-0229">DNA integration</keyword>
<keyword evidence="1" id="KW-0159">Chromosome partition</keyword>
<dbReference type="Gene3D" id="1.10.150.130">
    <property type="match status" value="1"/>
</dbReference>
<dbReference type="HOGENOM" id="CLU_027562_9_1_4"/>
<dbReference type="EMBL" id="CR555306">
    <property type="protein sequence ID" value="CAI06374.1"/>
    <property type="molecule type" value="Genomic_DNA"/>
</dbReference>
<dbReference type="GO" id="GO:0003677">
    <property type="term" value="F:DNA binding"/>
    <property type="evidence" value="ECO:0007669"/>
    <property type="project" value="UniProtKB-UniRule"/>
</dbReference>
<evidence type="ECO:0000313" key="9">
    <source>
        <dbReference type="Proteomes" id="UP000006552"/>
    </source>
</evidence>
<dbReference type="SUPFAM" id="SSF56349">
    <property type="entry name" value="DNA breaking-rejoining enzymes"/>
    <property type="match status" value="1"/>
</dbReference>
<evidence type="ECO:0000256" key="3">
    <source>
        <dbReference type="ARBA" id="ARBA00023125"/>
    </source>
</evidence>
<dbReference type="GO" id="GO:0015074">
    <property type="term" value="P:DNA integration"/>
    <property type="evidence" value="ECO:0007669"/>
    <property type="project" value="UniProtKB-KW"/>
</dbReference>
<dbReference type="InterPro" id="IPR004107">
    <property type="entry name" value="Integrase_SAM-like_N"/>
</dbReference>
<dbReference type="KEGG" id="eba:ebA495"/>
<evidence type="ECO:0000313" key="8">
    <source>
        <dbReference type="EMBL" id="CAI06374.1"/>
    </source>
</evidence>
<feature type="domain" description="Core-binding (CB)" evidence="7">
    <location>
        <begin position="10"/>
        <end position="103"/>
    </location>
</feature>
<dbReference type="GO" id="GO:0006310">
    <property type="term" value="P:DNA recombination"/>
    <property type="evidence" value="ECO:0007669"/>
    <property type="project" value="UniProtKB-KW"/>
</dbReference>
<dbReference type="PANTHER" id="PTHR30349">
    <property type="entry name" value="PHAGE INTEGRASE-RELATED"/>
    <property type="match status" value="1"/>
</dbReference>
<evidence type="ECO:0000256" key="4">
    <source>
        <dbReference type="ARBA" id="ARBA00023172"/>
    </source>
</evidence>
<dbReference type="InterPro" id="IPR013762">
    <property type="entry name" value="Integrase-like_cat_sf"/>
</dbReference>
<dbReference type="Proteomes" id="UP000006552">
    <property type="component" value="Chromosome"/>
</dbReference>
<dbReference type="AlphaFoldDB" id="Q5P8I5"/>
<keyword evidence="3 5" id="KW-0238">DNA-binding</keyword>
<dbReference type="RefSeq" id="WP_011236109.1">
    <property type="nucleotide sequence ID" value="NC_006513.1"/>
</dbReference>
<keyword evidence="4" id="KW-0233">DNA recombination</keyword>
<dbReference type="STRING" id="76114.ebA495"/>
<sequence>MRNTATPKPPSFAALVQQFFTEYLVAQRAVSPRTVACYRDALMLFLDFAAQKLGKTPTALQLADLQPDMILAFLDHLEHERHNAIRTRNLRLTAMRAFLKFAGRRDVASLYVVERALAVPMKRFERPMVGFLTREEMVAVLGQPGATWSSQRDHLLFALLYNTGARVSEIIGVRVIDVVLDSAACVHLRGKGRKQRSVPLWKTTVQEIRAWLRLNPTRRGEAALLPNRDGQAMSRSNVAQRLKLAVARASEEEPSLLKKHVSPHVLRHYLPFLTMSRCAARSRSFKYLQQLRER</sequence>
<keyword evidence="9" id="KW-1185">Reference proteome</keyword>
<gene>
    <name evidence="8" type="primary">int</name>
    <name evidence="8" type="ORF">ebA495</name>
</gene>
<protein>
    <submittedName>
        <fullName evidence="8">Phage-related integrase</fullName>
    </submittedName>
</protein>
<dbReference type="InterPro" id="IPR044068">
    <property type="entry name" value="CB"/>
</dbReference>
<dbReference type="InterPro" id="IPR002104">
    <property type="entry name" value="Integrase_catalytic"/>
</dbReference>
<evidence type="ECO:0000256" key="5">
    <source>
        <dbReference type="PROSITE-ProRule" id="PRU01248"/>
    </source>
</evidence>
<dbReference type="InterPro" id="IPR010998">
    <property type="entry name" value="Integrase_recombinase_N"/>
</dbReference>
<dbReference type="GO" id="GO:0007059">
    <property type="term" value="P:chromosome segregation"/>
    <property type="evidence" value="ECO:0007669"/>
    <property type="project" value="UniProtKB-KW"/>
</dbReference>
<dbReference type="Gene3D" id="1.10.443.10">
    <property type="entry name" value="Intergrase catalytic core"/>
    <property type="match status" value="1"/>
</dbReference>
<dbReference type="InterPro" id="IPR050090">
    <property type="entry name" value="Tyrosine_recombinase_XerCD"/>
</dbReference>
<reference evidence="8 9" key="1">
    <citation type="journal article" date="2005" name="Arch. Microbiol.">
        <title>The genome sequence of an anaerobic aromatic-degrading denitrifying bacterium, strain EbN1.</title>
        <authorList>
            <person name="Rabus R."/>
            <person name="Kube M."/>
            <person name="Heider J."/>
            <person name="Beck A."/>
            <person name="Heitmann K."/>
            <person name="Widdel F."/>
            <person name="Reinhardt R."/>
        </authorList>
    </citation>
    <scope>NUCLEOTIDE SEQUENCE [LARGE SCALE GENOMIC DNA]</scope>
    <source>
        <strain evidence="8 9">EbN1</strain>
    </source>
</reference>
<dbReference type="PROSITE" id="PS51900">
    <property type="entry name" value="CB"/>
    <property type="match status" value="1"/>
</dbReference>
<accession>Q5P8I5</accession>
<dbReference type="PROSITE" id="PS51898">
    <property type="entry name" value="TYR_RECOMBINASE"/>
    <property type="match status" value="1"/>
</dbReference>
<dbReference type="Pfam" id="PF00589">
    <property type="entry name" value="Phage_integrase"/>
    <property type="match status" value="1"/>
</dbReference>
<evidence type="ECO:0000256" key="1">
    <source>
        <dbReference type="ARBA" id="ARBA00022829"/>
    </source>
</evidence>
<dbReference type="PANTHER" id="PTHR30349:SF81">
    <property type="entry name" value="TYROSINE RECOMBINASE XERC"/>
    <property type="match status" value="1"/>
</dbReference>
<dbReference type="OrthoDB" id="5415821at2"/>